<feature type="compositionally biased region" description="Low complexity" evidence="1">
    <location>
        <begin position="14"/>
        <end position="31"/>
    </location>
</feature>
<dbReference type="RefSeq" id="YP_008438936.1">
    <property type="nucleotide sequence ID" value="NC_022098.1"/>
</dbReference>
<dbReference type="Proteomes" id="UP000204584">
    <property type="component" value="Segment"/>
</dbReference>
<name>S4W213_9VIRU</name>
<evidence type="ECO:0000313" key="2">
    <source>
        <dbReference type="EMBL" id="AGO85856.1"/>
    </source>
</evidence>
<proteinExistence type="predicted"/>
<reference evidence="2 3" key="1">
    <citation type="journal article" date="2013" name="Science">
        <title>Pandoraviruses: amoeba viruses with genomes up to 2.5 Mb reaching that of parasitic eukaryotes.</title>
        <authorList>
            <person name="Philippe N."/>
            <person name="Legendre M."/>
            <person name="Doutre G."/>
            <person name="Coute Y."/>
            <person name="Poirot O."/>
            <person name="Lescot M."/>
            <person name="Arslan D."/>
            <person name="Seltzer V."/>
            <person name="Bertaux L."/>
            <person name="Bruley C."/>
            <person name="Garin J."/>
            <person name="Claverie J.M."/>
            <person name="Abergel C."/>
        </authorList>
    </citation>
    <scope>NUCLEOTIDE SEQUENCE [LARGE SCALE GENOMIC DNA]</scope>
</reference>
<evidence type="ECO:0000256" key="1">
    <source>
        <dbReference type="SAM" id="MobiDB-lite"/>
    </source>
</evidence>
<dbReference type="EMBL" id="KC977571">
    <property type="protein sequence ID" value="AGO85856.1"/>
    <property type="molecule type" value="Genomic_DNA"/>
</dbReference>
<feature type="compositionally biased region" description="Basic and acidic residues" evidence="1">
    <location>
        <begin position="32"/>
        <end position="45"/>
    </location>
</feature>
<evidence type="ECO:0000313" key="3">
    <source>
        <dbReference type="Proteomes" id="UP000204584"/>
    </source>
</evidence>
<keyword evidence="3" id="KW-1185">Reference proteome</keyword>
<organism evidence="2 3">
    <name type="scientific">Pandoravirus salinus</name>
    <dbReference type="NCBI Taxonomy" id="1349410"/>
    <lineage>
        <taxon>Viruses</taxon>
        <taxon>Pandoravirus</taxon>
    </lineage>
</organism>
<sequence>MCMCDDARTMTHAGTTTGRPLTTTTTTTTTGTKEREKRDTTKDDIAAKERRPFFVSRFIPVFR</sequence>
<protein>
    <submittedName>
        <fullName evidence="2">Uncharacterized protein</fullName>
    </submittedName>
</protein>
<accession>S4W213</accession>
<feature type="region of interest" description="Disordered" evidence="1">
    <location>
        <begin position="1"/>
        <end position="45"/>
    </location>
</feature>
<dbReference type="KEGG" id="vg:16607643"/>
<gene>
    <name evidence="2" type="ORF">psal_cds_1418</name>
</gene>
<dbReference type="GeneID" id="16607643"/>